<feature type="transmembrane region" description="Helical" evidence="10">
    <location>
        <begin position="125"/>
        <end position="146"/>
    </location>
</feature>
<evidence type="ECO:0000256" key="5">
    <source>
        <dbReference type="ARBA" id="ARBA00023040"/>
    </source>
</evidence>
<keyword evidence="3 9" id="KW-0812">Transmembrane</keyword>
<keyword evidence="7 9" id="KW-0675">Receptor</keyword>
<comment type="subcellular location">
    <subcellularLocation>
        <location evidence="1">Membrane</location>
        <topology evidence="1">Multi-pass membrane protein</topology>
    </subcellularLocation>
</comment>
<dbReference type="AlphaFoldDB" id="A0A443S7N2"/>
<evidence type="ECO:0000256" key="10">
    <source>
        <dbReference type="SAM" id="Phobius"/>
    </source>
</evidence>
<accession>A0A443S7N2</accession>
<keyword evidence="13" id="KW-1185">Reference proteome</keyword>
<dbReference type="STRING" id="299467.A0A443S7N2"/>
<evidence type="ECO:0000256" key="3">
    <source>
        <dbReference type="ARBA" id="ARBA00022692"/>
    </source>
</evidence>
<evidence type="ECO:0000256" key="8">
    <source>
        <dbReference type="ARBA" id="ARBA00023224"/>
    </source>
</evidence>
<reference evidence="12 13" key="1">
    <citation type="journal article" date="2018" name="Gigascience">
        <title>Genomes of trombidid mites reveal novel predicted allergens and laterally-transferred genes associated with secondary metabolism.</title>
        <authorList>
            <person name="Dong X."/>
            <person name="Chaisiri K."/>
            <person name="Xia D."/>
            <person name="Armstrong S.D."/>
            <person name="Fang Y."/>
            <person name="Donnelly M.J."/>
            <person name="Kadowaki T."/>
            <person name="McGarry J.W."/>
            <person name="Darby A.C."/>
            <person name="Makepeace B.L."/>
        </authorList>
    </citation>
    <scope>NUCLEOTIDE SEQUENCE [LARGE SCALE GENOMIC DNA]</scope>
    <source>
        <strain evidence="12">UoL-UT</strain>
    </source>
</reference>
<dbReference type="PANTHER" id="PTHR24235">
    <property type="entry name" value="NEUROPEPTIDE Y RECEPTOR"/>
    <property type="match status" value="1"/>
</dbReference>
<evidence type="ECO:0000256" key="2">
    <source>
        <dbReference type="ARBA" id="ARBA00010663"/>
    </source>
</evidence>
<name>A0A443S7N2_9ACAR</name>
<evidence type="ECO:0000256" key="9">
    <source>
        <dbReference type="RuleBase" id="RU000688"/>
    </source>
</evidence>
<sequence length="195" mass="22169">MALSDVIAGLVIPAQWTFCSTTTLREIGEYACATCKSLQKASYFLSTLTMIAIAVHRYNAIFYPRSKELSVKFGIVLIWFFGLICALTNFASVKIFEYFTPNELVSCRVLIEFQKPFDSKWIRKFRVGFTLMGQFLLPLIVTVFLYTRIMLNVNKREIVGARSPARTQKLNESKRKTILICVHIMLAATLASQDS</sequence>
<organism evidence="12 13">
    <name type="scientific">Leptotrombidium deliense</name>
    <dbReference type="NCBI Taxonomy" id="299467"/>
    <lineage>
        <taxon>Eukaryota</taxon>
        <taxon>Metazoa</taxon>
        <taxon>Ecdysozoa</taxon>
        <taxon>Arthropoda</taxon>
        <taxon>Chelicerata</taxon>
        <taxon>Arachnida</taxon>
        <taxon>Acari</taxon>
        <taxon>Acariformes</taxon>
        <taxon>Trombidiformes</taxon>
        <taxon>Prostigmata</taxon>
        <taxon>Anystina</taxon>
        <taxon>Parasitengona</taxon>
        <taxon>Trombiculoidea</taxon>
        <taxon>Trombiculidae</taxon>
        <taxon>Leptotrombidium</taxon>
    </lineage>
</organism>
<feature type="transmembrane region" description="Helical" evidence="10">
    <location>
        <begin position="73"/>
        <end position="96"/>
    </location>
</feature>
<dbReference type="PROSITE" id="PS50262">
    <property type="entry name" value="G_PROTEIN_RECEP_F1_2"/>
    <property type="match status" value="1"/>
</dbReference>
<keyword evidence="4 10" id="KW-1133">Transmembrane helix</keyword>
<evidence type="ECO:0000313" key="12">
    <source>
        <dbReference type="EMBL" id="RWS23558.1"/>
    </source>
</evidence>
<dbReference type="Pfam" id="PF00001">
    <property type="entry name" value="7tm_1"/>
    <property type="match status" value="1"/>
</dbReference>
<dbReference type="InterPro" id="IPR017452">
    <property type="entry name" value="GPCR_Rhodpsn_7TM"/>
</dbReference>
<gene>
    <name evidence="12" type="ORF">B4U80_13915</name>
</gene>
<dbReference type="VEuPathDB" id="VectorBase:LDEU008482"/>
<dbReference type="GO" id="GO:0016020">
    <property type="term" value="C:membrane"/>
    <property type="evidence" value="ECO:0007669"/>
    <property type="project" value="UniProtKB-SubCell"/>
</dbReference>
<dbReference type="PROSITE" id="PS00237">
    <property type="entry name" value="G_PROTEIN_RECEP_F1_1"/>
    <property type="match status" value="1"/>
</dbReference>
<proteinExistence type="inferred from homology"/>
<feature type="transmembrane region" description="Helical" evidence="10">
    <location>
        <begin position="43"/>
        <end position="61"/>
    </location>
</feature>
<evidence type="ECO:0000256" key="7">
    <source>
        <dbReference type="ARBA" id="ARBA00023170"/>
    </source>
</evidence>
<comment type="caution">
    <text evidence="12">The sequence shown here is derived from an EMBL/GenBank/DDBJ whole genome shotgun (WGS) entry which is preliminary data.</text>
</comment>
<evidence type="ECO:0000256" key="4">
    <source>
        <dbReference type="ARBA" id="ARBA00022989"/>
    </source>
</evidence>
<evidence type="ECO:0000313" key="13">
    <source>
        <dbReference type="Proteomes" id="UP000288716"/>
    </source>
</evidence>
<keyword evidence="5 9" id="KW-0297">G-protein coupled receptor</keyword>
<dbReference type="PRINTS" id="PR00237">
    <property type="entry name" value="GPCRRHODOPSN"/>
</dbReference>
<feature type="domain" description="G-protein coupled receptors family 1 profile" evidence="11">
    <location>
        <begin position="1"/>
        <end position="195"/>
    </location>
</feature>
<evidence type="ECO:0000256" key="6">
    <source>
        <dbReference type="ARBA" id="ARBA00023136"/>
    </source>
</evidence>
<keyword evidence="6 10" id="KW-0472">Membrane</keyword>
<dbReference type="Proteomes" id="UP000288716">
    <property type="component" value="Unassembled WGS sequence"/>
</dbReference>
<protein>
    <submittedName>
        <fullName evidence="12">Neuropeptide Y receptor-like protein</fullName>
    </submittedName>
</protein>
<dbReference type="SUPFAM" id="SSF81321">
    <property type="entry name" value="Family A G protein-coupled receptor-like"/>
    <property type="match status" value="1"/>
</dbReference>
<comment type="similarity">
    <text evidence="2 9">Belongs to the G-protein coupled receptor 1 family.</text>
</comment>
<dbReference type="Gene3D" id="1.20.1070.10">
    <property type="entry name" value="Rhodopsin 7-helix transmembrane proteins"/>
    <property type="match status" value="1"/>
</dbReference>
<dbReference type="GO" id="GO:0004930">
    <property type="term" value="F:G protein-coupled receptor activity"/>
    <property type="evidence" value="ECO:0007669"/>
    <property type="project" value="UniProtKB-KW"/>
</dbReference>
<dbReference type="OrthoDB" id="6503097at2759"/>
<dbReference type="EMBL" id="NCKV01006257">
    <property type="protein sequence ID" value="RWS23558.1"/>
    <property type="molecule type" value="Genomic_DNA"/>
</dbReference>
<dbReference type="PANTHER" id="PTHR24235:SF29">
    <property type="entry name" value="GH23382P"/>
    <property type="match status" value="1"/>
</dbReference>
<dbReference type="InterPro" id="IPR000276">
    <property type="entry name" value="GPCR_Rhodpsn"/>
</dbReference>
<evidence type="ECO:0000256" key="1">
    <source>
        <dbReference type="ARBA" id="ARBA00004141"/>
    </source>
</evidence>
<keyword evidence="8 9" id="KW-0807">Transducer</keyword>
<evidence type="ECO:0000259" key="11">
    <source>
        <dbReference type="PROSITE" id="PS50262"/>
    </source>
</evidence>